<gene>
    <name evidence="1" type="ORF">BDK88_0217</name>
</gene>
<dbReference type="EMBL" id="SHMP01000003">
    <property type="protein sequence ID" value="RZV11340.1"/>
    <property type="molecule type" value="Genomic_DNA"/>
</dbReference>
<name>A0A482YEC5_9EURY</name>
<proteinExistence type="predicted"/>
<dbReference type="OrthoDB" id="206507at2157"/>
<evidence type="ECO:0000313" key="2">
    <source>
        <dbReference type="Proteomes" id="UP000291097"/>
    </source>
</evidence>
<dbReference type="Proteomes" id="UP000291097">
    <property type="component" value="Unassembled WGS sequence"/>
</dbReference>
<reference evidence="1 2" key="1">
    <citation type="submission" date="2019-02" db="EMBL/GenBank/DDBJ databases">
        <title>Genomic Encyclopedia of Archaeal and Bacterial Type Strains, Phase II (KMG-II): from individual species to whole genera.</title>
        <authorList>
            <person name="Goeker M."/>
        </authorList>
    </citation>
    <scope>NUCLEOTIDE SEQUENCE [LARGE SCALE GENOMIC DNA]</scope>
    <source>
        <strain evidence="1 2">DSM 18328</strain>
    </source>
</reference>
<protein>
    <submittedName>
        <fullName evidence="1">Uncharacterized protein</fullName>
    </submittedName>
</protein>
<dbReference type="PROSITE" id="PS51257">
    <property type="entry name" value="PROKAR_LIPOPROTEIN"/>
    <property type="match status" value="1"/>
</dbReference>
<evidence type="ECO:0000313" key="1">
    <source>
        <dbReference type="EMBL" id="RZV11340.1"/>
    </source>
</evidence>
<organism evidence="1 2">
    <name type="scientific">Natrinema hispanicum</name>
    <dbReference type="NCBI Taxonomy" id="392421"/>
    <lineage>
        <taxon>Archaea</taxon>
        <taxon>Methanobacteriati</taxon>
        <taxon>Methanobacteriota</taxon>
        <taxon>Stenosarchaea group</taxon>
        <taxon>Halobacteria</taxon>
        <taxon>Halobacteriales</taxon>
        <taxon>Natrialbaceae</taxon>
        <taxon>Natrinema</taxon>
    </lineage>
</organism>
<dbReference type="RefSeq" id="WP_130498768.1">
    <property type="nucleotide sequence ID" value="NZ_SHMP01000003.1"/>
</dbReference>
<dbReference type="AlphaFoldDB" id="A0A482YEC5"/>
<comment type="caution">
    <text evidence="1">The sequence shown here is derived from an EMBL/GenBank/DDBJ whole genome shotgun (WGS) entry which is preliminary data.</text>
</comment>
<sequence length="228" mass="25393">MPSRYNRRTALQMVGSSVALALAGCVSNRGPERSNKPLNQTSAPITTDDVKFDMRVEKQFTDNHPARVHAALTNTTEMPMTLFTGATPPFTSYLSGRASDKNRLILIPNVSEDKNPLNWTGETDPIPTTAENQCWNVTHDVVINLLGMSKKLDPGETSSQQYAVYGYQNETCLPPGTYRFDENTTLHRGRPSKETPTFGLKLGFTLTLNKEQSLSVKRHESTVSRHEH</sequence>
<accession>A0A482YEC5</accession>